<feature type="domain" description="Calcineurin-like phosphoesterase" evidence="1">
    <location>
        <begin position="28"/>
        <end position="147"/>
    </location>
</feature>
<comment type="caution">
    <text evidence="2">The sequence shown here is derived from an EMBL/GenBank/DDBJ whole genome shotgun (WGS) entry which is preliminary data.</text>
</comment>
<dbReference type="GO" id="GO:0004519">
    <property type="term" value="F:endonuclease activity"/>
    <property type="evidence" value="ECO:0007669"/>
    <property type="project" value="UniProtKB-KW"/>
</dbReference>
<keyword evidence="2" id="KW-0255">Endonuclease</keyword>
<dbReference type="InterPro" id="IPR004843">
    <property type="entry name" value="Calcineurin-like_PHP"/>
</dbReference>
<reference evidence="2 3" key="1">
    <citation type="submission" date="2019-12" db="EMBL/GenBank/DDBJ databases">
        <authorList>
            <person name="Dong K."/>
        </authorList>
    </citation>
    <scope>NUCLEOTIDE SEQUENCE [LARGE SCALE GENOMIC DNA]</scope>
    <source>
        <strain evidence="2 3">JCM 31225</strain>
    </source>
</reference>
<dbReference type="NCBIfam" id="TIGR04123">
    <property type="entry name" value="P_estr_lig_assc"/>
    <property type="match status" value="1"/>
</dbReference>
<keyword evidence="2" id="KW-0378">Hydrolase</keyword>
<evidence type="ECO:0000313" key="3">
    <source>
        <dbReference type="Proteomes" id="UP000435036"/>
    </source>
</evidence>
<dbReference type="PANTHER" id="PTHR39323">
    <property type="entry name" value="BLR1149 PROTEIN"/>
    <property type="match status" value="1"/>
</dbReference>
<evidence type="ECO:0000259" key="1">
    <source>
        <dbReference type="Pfam" id="PF00149"/>
    </source>
</evidence>
<dbReference type="InterPro" id="IPR026336">
    <property type="entry name" value="PdeM-like"/>
</dbReference>
<dbReference type="EMBL" id="WSQA01000008">
    <property type="protein sequence ID" value="MVZ62770.1"/>
    <property type="molecule type" value="Genomic_DNA"/>
</dbReference>
<keyword evidence="2" id="KW-0436">Ligase</keyword>
<sequence>MAKRLELNGLECYLLPQRAFYIAKYQMLLVSDWHLGKLKHFRAEGLFVPAPAIQEELARLDAILNEIPVKQVVFLGDLFHSKLNSDWHLFCQYLQGKTGISFSLTVGNHDILNDEDWHRAGLKLTDHILLPEGILLSHEPIVGLDGHLINIVGHVHPGCVIQTAGRQTFRLPCFHLQKQLLTLPAFGKYTGLHILPAHQEARIFAVVDQSILELPA</sequence>
<name>A0A6N8KZ86_9SPHI</name>
<dbReference type="RefSeq" id="WP_160369493.1">
    <property type="nucleotide sequence ID" value="NZ_WSQA01000008.1"/>
</dbReference>
<dbReference type="GO" id="GO:0016787">
    <property type="term" value="F:hydrolase activity"/>
    <property type="evidence" value="ECO:0007669"/>
    <property type="project" value="UniProtKB-KW"/>
</dbReference>
<dbReference type="PANTHER" id="PTHR39323:SF1">
    <property type="entry name" value="BLR1149 PROTEIN"/>
    <property type="match status" value="1"/>
</dbReference>
<proteinExistence type="predicted"/>
<keyword evidence="3" id="KW-1185">Reference proteome</keyword>
<dbReference type="Proteomes" id="UP000435036">
    <property type="component" value="Unassembled WGS sequence"/>
</dbReference>
<protein>
    <submittedName>
        <fullName evidence="2">Ligase-associated DNA damage response endonuclease PdeM</fullName>
        <ecNumber evidence="2">3.1.-.-</ecNumber>
    </submittedName>
</protein>
<evidence type="ECO:0000313" key="2">
    <source>
        <dbReference type="EMBL" id="MVZ62770.1"/>
    </source>
</evidence>
<dbReference type="InterPro" id="IPR029052">
    <property type="entry name" value="Metallo-depent_PP-like"/>
</dbReference>
<dbReference type="OrthoDB" id="9795838at2"/>
<keyword evidence="2" id="KW-0540">Nuclease</keyword>
<dbReference type="AlphaFoldDB" id="A0A6N8KZ86"/>
<dbReference type="SUPFAM" id="SSF56300">
    <property type="entry name" value="Metallo-dependent phosphatases"/>
    <property type="match status" value="1"/>
</dbReference>
<organism evidence="2 3">
    <name type="scientific">Sphingobacterium humi</name>
    <dbReference type="NCBI Taxonomy" id="1796905"/>
    <lineage>
        <taxon>Bacteria</taxon>
        <taxon>Pseudomonadati</taxon>
        <taxon>Bacteroidota</taxon>
        <taxon>Sphingobacteriia</taxon>
        <taxon>Sphingobacteriales</taxon>
        <taxon>Sphingobacteriaceae</taxon>
        <taxon>Sphingobacterium</taxon>
    </lineage>
</organism>
<dbReference type="Pfam" id="PF00149">
    <property type="entry name" value="Metallophos"/>
    <property type="match status" value="1"/>
</dbReference>
<accession>A0A6N8KZ86</accession>
<gene>
    <name evidence="2" type="primary">pdeM</name>
    <name evidence="2" type="ORF">GQF63_12105</name>
</gene>
<dbReference type="Gene3D" id="3.60.21.10">
    <property type="match status" value="1"/>
</dbReference>
<dbReference type="GO" id="GO:0016874">
    <property type="term" value="F:ligase activity"/>
    <property type="evidence" value="ECO:0007669"/>
    <property type="project" value="UniProtKB-KW"/>
</dbReference>
<dbReference type="EC" id="3.1.-.-" evidence="2"/>
<dbReference type="InterPro" id="IPR024173">
    <property type="entry name" value="Pesterase_MJ0037-like"/>
</dbReference>
<dbReference type="PIRSF" id="PIRSF000887">
    <property type="entry name" value="Pesterase_MJ0037"/>
    <property type="match status" value="1"/>
</dbReference>